<proteinExistence type="predicted"/>
<keyword evidence="3" id="KW-1185">Reference proteome</keyword>
<name>A0ABP8C4U7_9ACTN</name>
<evidence type="ECO:0000256" key="1">
    <source>
        <dbReference type="SAM" id="MobiDB-lite"/>
    </source>
</evidence>
<dbReference type="Proteomes" id="UP001501710">
    <property type="component" value="Unassembled WGS sequence"/>
</dbReference>
<dbReference type="Gene3D" id="3.40.50.720">
    <property type="entry name" value="NAD(P)-binding Rossmann-like Domain"/>
    <property type="match status" value="1"/>
</dbReference>
<comment type="caution">
    <text evidence="2">The sequence shown here is derived from an EMBL/GenBank/DDBJ whole genome shotgun (WGS) entry which is preliminary data.</text>
</comment>
<dbReference type="InterPro" id="IPR002347">
    <property type="entry name" value="SDR_fam"/>
</dbReference>
<dbReference type="Pfam" id="PF13561">
    <property type="entry name" value="adh_short_C2"/>
    <property type="match status" value="1"/>
</dbReference>
<evidence type="ECO:0000313" key="3">
    <source>
        <dbReference type="Proteomes" id="UP001501710"/>
    </source>
</evidence>
<dbReference type="SUPFAM" id="SSF51735">
    <property type="entry name" value="NAD(P)-binding Rossmann-fold domains"/>
    <property type="match status" value="1"/>
</dbReference>
<dbReference type="RefSeq" id="WP_344898152.1">
    <property type="nucleotide sequence ID" value="NZ_BAABAS010000007.1"/>
</dbReference>
<dbReference type="InterPro" id="IPR036291">
    <property type="entry name" value="NAD(P)-bd_dom_sf"/>
</dbReference>
<feature type="region of interest" description="Disordered" evidence="1">
    <location>
        <begin position="12"/>
        <end position="31"/>
    </location>
</feature>
<sequence>MAPSLACCDIPLDDSADKAGQGADIRRRGQLTPVTRRLQPRLEVAEVGGADAPQEGRDPGVLRGDWLRGNPEAEAHAAALHALGRVGRPDDISGVVAFLASDDARWMTGRVVDVSGGAAL</sequence>
<accession>A0ABP8C4U7</accession>
<reference evidence="3" key="1">
    <citation type="journal article" date="2019" name="Int. J. Syst. Evol. Microbiol.">
        <title>The Global Catalogue of Microorganisms (GCM) 10K type strain sequencing project: providing services to taxonomists for standard genome sequencing and annotation.</title>
        <authorList>
            <consortium name="The Broad Institute Genomics Platform"/>
            <consortium name="The Broad Institute Genome Sequencing Center for Infectious Disease"/>
            <person name="Wu L."/>
            <person name="Ma J."/>
        </authorList>
    </citation>
    <scope>NUCLEOTIDE SEQUENCE [LARGE SCALE GENOMIC DNA]</scope>
    <source>
        <strain evidence="3">JCM 17440</strain>
    </source>
</reference>
<gene>
    <name evidence="2" type="ORF">GCM10022254_36840</name>
</gene>
<organism evidence="2 3">
    <name type="scientific">Actinomadura meridiana</name>
    <dbReference type="NCBI Taxonomy" id="559626"/>
    <lineage>
        <taxon>Bacteria</taxon>
        <taxon>Bacillati</taxon>
        <taxon>Actinomycetota</taxon>
        <taxon>Actinomycetes</taxon>
        <taxon>Streptosporangiales</taxon>
        <taxon>Thermomonosporaceae</taxon>
        <taxon>Actinomadura</taxon>
    </lineage>
</organism>
<protein>
    <recommendedName>
        <fullName evidence="4">SDR family oxidoreductase</fullName>
    </recommendedName>
</protein>
<evidence type="ECO:0008006" key="4">
    <source>
        <dbReference type="Google" id="ProtNLM"/>
    </source>
</evidence>
<dbReference type="EMBL" id="BAABAS010000007">
    <property type="protein sequence ID" value="GAA4233734.1"/>
    <property type="molecule type" value="Genomic_DNA"/>
</dbReference>
<evidence type="ECO:0000313" key="2">
    <source>
        <dbReference type="EMBL" id="GAA4233734.1"/>
    </source>
</evidence>